<feature type="domain" description="Large ribosomal subunit protein uL18 C-terminal eukaryotes" evidence="11">
    <location>
        <begin position="236"/>
        <end position="289"/>
    </location>
</feature>
<evidence type="ECO:0000256" key="10">
    <source>
        <dbReference type="SAM" id="MobiDB-lite"/>
    </source>
</evidence>
<reference evidence="13" key="1">
    <citation type="submission" date="2019-12" db="UniProtKB">
        <authorList>
            <consortium name="WormBaseParasite"/>
        </authorList>
    </citation>
    <scope>IDENTIFICATION</scope>
</reference>
<dbReference type="InterPro" id="IPR057268">
    <property type="entry name" value="Ribosomal_L18"/>
</dbReference>
<dbReference type="GO" id="GO:0022625">
    <property type="term" value="C:cytosolic large ribosomal subunit"/>
    <property type="evidence" value="ECO:0007669"/>
    <property type="project" value="TreeGrafter"/>
</dbReference>
<dbReference type="GO" id="GO:0003735">
    <property type="term" value="F:structural constituent of ribosome"/>
    <property type="evidence" value="ECO:0007669"/>
    <property type="project" value="InterPro"/>
</dbReference>
<keyword evidence="6" id="KW-0689">Ribosomal protein</keyword>
<dbReference type="WBParaSite" id="TMUE_3000013930.1">
    <property type="protein sequence ID" value="TMUE_3000013930.1"/>
    <property type="gene ID" value="WBGene00302922"/>
</dbReference>
<evidence type="ECO:0000256" key="1">
    <source>
        <dbReference type="ARBA" id="ARBA00004021"/>
    </source>
</evidence>
<dbReference type="AlphaFoldDB" id="A0A5S6R361"/>
<dbReference type="SUPFAM" id="SSF53137">
    <property type="entry name" value="Translational machinery components"/>
    <property type="match status" value="1"/>
</dbReference>
<organism evidence="12 13">
    <name type="scientific">Trichuris muris</name>
    <name type="common">Mouse whipworm</name>
    <dbReference type="NCBI Taxonomy" id="70415"/>
    <lineage>
        <taxon>Eukaryota</taxon>
        <taxon>Metazoa</taxon>
        <taxon>Ecdysozoa</taxon>
        <taxon>Nematoda</taxon>
        <taxon>Enoplea</taxon>
        <taxon>Dorylaimia</taxon>
        <taxon>Trichinellida</taxon>
        <taxon>Trichuridae</taxon>
        <taxon>Trichuris</taxon>
    </lineage>
</organism>
<comment type="function">
    <text evidence="1">Component of the ribosome, a large ribonucleoprotein complex responsible for the synthesis of proteins in the cell. The small ribosomal subunit (SSU) binds messenger RNAs (mRNAs) and translates the encoded message by selecting cognate aminoacyl-transfer RNA (tRNA) molecules. The large subunit (LSU) contains the ribosomal catalytic site termed the peptidyl transferase center (PTC), which catalyzes the formation of peptide bonds, thereby polymerizing the amino acids delivered by tRNAs into a polypeptide chain. The nascent polypeptides leave the ribosome through a tunnel in the LSU and interact with protein factors that function in enzymatic processing, targeting, and the membrane insertion of nascent chains at the exit of the ribosomal tunnel.</text>
</comment>
<feature type="compositionally biased region" description="Basic and acidic residues" evidence="10">
    <location>
        <begin position="251"/>
        <end position="264"/>
    </location>
</feature>
<dbReference type="PANTHER" id="PTHR23410">
    <property type="entry name" value="RIBOSOMAL PROTEIN L5-RELATED"/>
    <property type="match status" value="1"/>
</dbReference>
<name>A0A5S6R361_TRIMR</name>
<dbReference type="Pfam" id="PF14204">
    <property type="entry name" value="Ribosomal_L18_c"/>
    <property type="match status" value="1"/>
</dbReference>
<comment type="subcellular location">
    <subcellularLocation>
        <location evidence="2">Cytoplasm</location>
    </subcellularLocation>
</comment>
<protein>
    <recommendedName>
        <fullName evidence="8">Large ribosomal subunit protein uL18</fullName>
    </recommendedName>
    <alternativeName>
        <fullName evidence="9">60S ribosomal protein L5</fullName>
    </alternativeName>
</protein>
<keyword evidence="12" id="KW-1185">Reference proteome</keyword>
<dbReference type="Gene3D" id="3.30.420.100">
    <property type="match status" value="1"/>
</dbReference>
<evidence type="ECO:0000313" key="13">
    <source>
        <dbReference type="WBParaSite" id="TMUE_3000013930.1"/>
    </source>
</evidence>
<evidence type="ECO:0000256" key="3">
    <source>
        <dbReference type="ARBA" id="ARBA00007116"/>
    </source>
</evidence>
<evidence type="ECO:0000256" key="5">
    <source>
        <dbReference type="ARBA" id="ARBA00022730"/>
    </source>
</evidence>
<dbReference type="CDD" id="cd00432">
    <property type="entry name" value="Ribosomal_L18_L5e"/>
    <property type="match status" value="1"/>
</dbReference>
<keyword evidence="7" id="KW-0687">Ribonucleoprotein</keyword>
<dbReference type="GO" id="GO:0000027">
    <property type="term" value="P:ribosomal large subunit assembly"/>
    <property type="evidence" value="ECO:0007669"/>
    <property type="project" value="TreeGrafter"/>
</dbReference>
<evidence type="ECO:0000256" key="2">
    <source>
        <dbReference type="ARBA" id="ARBA00004496"/>
    </source>
</evidence>
<evidence type="ECO:0000313" key="12">
    <source>
        <dbReference type="Proteomes" id="UP000046395"/>
    </source>
</evidence>
<comment type="similarity">
    <text evidence="3">Belongs to the universal ribosomal protein uL18 family.</text>
</comment>
<dbReference type="PANTHER" id="PTHR23410:SF12">
    <property type="entry name" value="LARGE RIBOSOMAL SUBUNIT PROTEIN UL18"/>
    <property type="match status" value="1"/>
</dbReference>
<keyword evidence="4" id="KW-0963">Cytoplasm</keyword>
<feature type="compositionally biased region" description="Basic residues" evidence="10">
    <location>
        <begin position="265"/>
        <end position="280"/>
    </location>
</feature>
<dbReference type="HAMAP" id="MF_01337_A">
    <property type="entry name" value="Ribosomal_uL18_A"/>
    <property type="match status" value="1"/>
</dbReference>
<keyword evidence="5" id="KW-0694">RNA-binding</keyword>
<proteinExistence type="inferred from homology"/>
<evidence type="ECO:0000256" key="7">
    <source>
        <dbReference type="ARBA" id="ARBA00023274"/>
    </source>
</evidence>
<evidence type="ECO:0000259" key="11">
    <source>
        <dbReference type="Pfam" id="PF14204"/>
    </source>
</evidence>
<dbReference type="GO" id="GO:0008097">
    <property type="term" value="F:5S rRNA binding"/>
    <property type="evidence" value="ECO:0007669"/>
    <property type="project" value="InterPro"/>
</dbReference>
<dbReference type="InterPro" id="IPR005485">
    <property type="entry name" value="Rbsml_uL18_euk_arch"/>
</dbReference>
<dbReference type="Proteomes" id="UP000046395">
    <property type="component" value="Unassembled WGS sequence"/>
</dbReference>
<dbReference type="STRING" id="70415.A0A5S6R361"/>
<evidence type="ECO:0000256" key="9">
    <source>
        <dbReference type="ARBA" id="ARBA00035352"/>
    </source>
</evidence>
<dbReference type="GO" id="GO:0006412">
    <property type="term" value="P:translation"/>
    <property type="evidence" value="ECO:0007669"/>
    <property type="project" value="InterPro"/>
</dbReference>
<evidence type="ECO:0000256" key="4">
    <source>
        <dbReference type="ARBA" id="ARBA00022490"/>
    </source>
</evidence>
<evidence type="ECO:0000256" key="6">
    <source>
        <dbReference type="ARBA" id="ARBA00022980"/>
    </source>
</evidence>
<dbReference type="FunFam" id="3.30.420.100:FF:000002">
    <property type="entry name" value="60S ribosomal protein L5"/>
    <property type="match status" value="1"/>
</dbReference>
<evidence type="ECO:0000256" key="8">
    <source>
        <dbReference type="ARBA" id="ARBA00035197"/>
    </source>
</evidence>
<accession>A0A5S6R361</accession>
<feature type="region of interest" description="Disordered" evidence="10">
    <location>
        <begin position="251"/>
        <end position="305"/>
    </location>
</feature>
<dbReference type="PRINTS" id="PR00058">
    <property type="entry name" value="RIBOSOMALL5"/>
</dbReference>
<keyword evidence="5" id="KW-0699">rRNA-binding</keyword>
<sequence>MGFLKVIKNRAYFKRFQVKFRRRREGKTDYQARRYLVVQDKNKYNTPKYRLIVRITNKDIVAQIAYAKIGGDVVLTAAYSHELPRYGVKVGLTNYAAAYCTGLLLARRHLKKRNLDSVYKGVEEATGEDYNVESEEGQPGAFRCFLDVGLARTTTGARVFGVMKGAVDGGLDIPHEHRRFPGYDAETKEYNADVHKARIYGTHVVEYMEKLKSEDEQTYKRQFSVYIKEGIAPCMIEDMYRKAHAAIRANPEHVPVKRTDEPAPKKKRWNFKKQSLKQRKARVEQKKQVMRRRMKKQEAGEAIEE</sequence>
<dbReference type="InterPro" id="IPR025607">
    <property type="entry name" value="Ribosomal_uL18_C_euk"/>
</dbReference>
<dbReference type="Pfam" id="PF17144">
    <property type="entry name" value="Ribosomal_L5e"/>
    <property type="match status" value="1"/>
</dbReference>